<keyword evidence="4" id="KW-0560">Oxidoreductase</keyword>
<dbReference type="InterPro" id="IPR006076">
    <property type="entry name" value="FAD-dep_OxRdtase"/>
</dbReference>
<dbReference type="OrthoDB" id="9799943at2"/>
<evidence type="ECO:0000256" key="3">
    <source>
        <dbReference type="ARBA" id="ARBA00022630"/>
    </source>
</evidence>
<evidence type="ECO:0000313" key="6">
    <source>
        <dbReference type="EMBL" id="RXF74105.1"/>
    </source>
</evidence>
<dbReference type="AlphaFoldDB" id="A0A4Q0MKR2"/>
<dbReference type="EMBL" id="RYFI01000005">
    <property type="protein sequence ID" value="RXF74105.1"/>
    <property type="molecule type" value="Genomic_DNA"/>
</dbReference>
<dbReference type="InterPro" id="IPR017741">
    <property type="entry name" value="FAD-dependent_OxRdtase_HpnW"/>
</dbReference>
<protein>
    <submittedName>
        <fullName evidence="6">TIGR03364 family FAD-dependent oxidoreductase</fullName>
    </submittedName>
</protein>
<dbReference type="InterPro" id="IPR036188">
    <property type="entry name" value="FAD/NAD-bd_sf"/>
</dbReference>
<dbReference type="SUPFAM" id="SSF51905">
    <property type="entry name" value="FAD/NAD(P)-binding domain"/>
    <property type="match status" value="1"/>
</dbReference>
<comment type="caution">
    <text evidence="6">The sequence shown here is derived from an EMBL/GenBank/DDBJ whole genome shotgun (WGS) entry which is preliminary data.</text>
</comment>
<gene>
    <name evidence="6" type="ORF">EK403_06960</name>
</gene>
<evidence type="ECO:0000256" key="4">
    <source>
        <dbReference type="ARBA" id="ARBA00023002"/>
    </source>
</evidence>
<name>A0A4Q0MKR2_9HYPH</name>
<proteinExistence type="inferred from homology"/>
<comment type="cofactor">
    <cofactor evidence="1">
        <name>FAD</name>
        <dbReference type="ChEBI" id="CHEBI:57692"/>
    </cofactor>
</comment>
<dbReference type="PANTHER" id="PTHR13847">
    <property type="entry name" value="SARCOSINE DEHYDROGENASE-RELATED"/>
    <property type="match status" value="1"/>
</dbReference>
<comment type="similarity">
    <text evidence="2">Belongs to the DadA oxidoreductase family.</text>
</comment>
<dbReference type="RefSeq" id="WP_128776781.1">
    <property type="nucleotide sequence ID" value="NZ_RYFI01000005.1"/>
</dbReference>
<keyword evidence="3" id="KW-0285">Flavoprotein</keyword>
<dbReference type="GO" id="GO:0005737">
    <property type="term" value="C:cytoplasm"/>
    <property type="evidence" value="ECO:0007669"/>
    <property type="project" value="TreeGrafter"/>
</dbReference>
<sequence length="376" mass="39575">MAESYDLAVVGAGVVGLAHALAAARSGRRVVVIERDPRANGASIRMTGLVTVAGHASGAMWRRARRSREIWADVCAQAGVRIEHEGLAIVARRPEAAIALDAFAASEAGEGCSFYQPDDAHALFPQFKGDIAGVFWSPDELRVEAKSALAKIAAWLEDAHDVAFKWETAVSGVADGEVTTSRGPVSAAATVVCAGDDFRTLFADRLTGAGLTKAKSSMLRVRVEDGYELPGAVASDLTILRLPGFEELDGVEALRARLEQEQPEHLRHGVALLVAQSSDGSLVVSGSRELSACPDPFETQVVEDLILEEFAAVLGRKPKQVVSRWAGAYAYSTERPVVTDAPSDRVRVVVAASPAGASSAFAVAEETIAGLFGKGG</sequence>
<dbReference type="Proteomes" id="UP000289708">
    <property type="component" value="Unassembled WGS sequence"/>
</dbReference>
<dbReference type="PANTHER" id="PTHR13847:SF286">
    <property type="entry name" value="D-AMINO ACID DEHYDROGENASE"/>
    <property type="match status" value="1"/>
</dbReference>
<evidence type="ECO:0000256" key="2">
    <source>
        <dbReference type="ARBA" id="ARBA00009410"/>
    </source>
</evidence>
<evidence type="ECO:0000313" key="7">
    <source>
        <dbReference type="Proteomes" id="UP000289708"/>
    </source>
</evidence>
<keyword evidence="7" id="KW-1185">Reference proteome</keyword>
<organism evidence="6 7">
    <name type="scientific">Hansschlegelia zhihuaiae</name>
    <dbReference type="NCBI Taxonomy" id="405005"/>
    <lineage>
        <taxon>Bacteria</taxon>
        <taxon>Pseudomonadati</taxon>
        <taxon>Pseudomonadota</taxon>
        <taxon>Alphaproteobacteria</taxon>
        <taxon>Hyphomicrobiales</taxon>
        <taxon>Methylopilaceae</taxon>
        <taxon>Hansschlegelia</taxon>
    </lineage>
</organism>
<dbReference type="Pfam" id="PF01266">
    <property type="entry name" value="DAO"/>
    <property type="match status" value="1"/>
</dbReference>
<dbReference type="Gene3D" id="3.30.9.10">
    <property type="entry name" value="D-Amino Acid Oxidase, subunit A, domain 2"/>
    <property type="match status" value="1"/>
</dbReference>
<dbReference type="NCBIfam" id="TIGR03364">
    <property type="entry name" value="HpnW_proposed"/>
    <property type="match status" value="1"/>
</dbReference>
<evidence type="ECO:0000256" key="1">
    <source>
        <dbReference type="ARBA" id="ARBA00001974"/>
    </source>
</evidence>
<reference evidence="6 7" key="1">
    <citation type="submission" date="2018-12" db="EMBL/GenBank/DDBJ databases">
        <title>bacterium Hansschlegelia zhihuaiae S113.</title>
        <authorList>
            <person name="He J."/>
        </authorList>
    </citation>
    <scope>NUCLEOTIDE SEQUENCE [LARGE SCALE GENOMIC DNA]</scope>
    <source>
        <strain evidence="6 7">S 113</strain>
    </source>
</reference>
<feature type="domain" description="FAD dependent oxidoreductase" evidence="5">
    <location>
        <begin position="6"/>
        <end position="367"/>
    </location>
</feature>
<dbReference type="GO" id="GO:0016491">
    <property type="term" value="F:oxidoreductase activity"/>
    <property type="evidence" value="ECO:0007669"/>
    <property type="project" value="UniProtKB-KW"/>
</dbReference>
<dbReference type="Gene3D" id="3.50.50.60">
    <property type="entry name" value="FAD/NAD(P)-binding domain"/>
    <property type="match status" value="1"/>
</dbReference>
<accession>A0A4Q0MKR2</accession>
<evidence type="ECO:0000259" key="5">
    <source>
        <dbReference type="Pfam" id="PF01266"/>
    </source>
</evidence>